<dbReference type="EMBL" id="JBHSEI010000005">
    <property type="protein sequence ID" value="MFC4638367.1"/>
    <property type="molecule type" value="Genomic_DNA"/>
</dbReference>
<dbReference type="Proteomes" id="UP001595952">
    <property type="component" value="Unassembled WGS sequence"/>
</dbReference>
<dbReference type="RefSeq" id="WP_380061373.1">
    <property type="nucleotide sequence ID" value="NZ_JBHSEI010000005.1"/>
</dbReference>
<protein>
    <submittedName>
        <fullName evidence="1">Uncharacterized protein</fullName>
    </submittedName>
</protein>
<comment type="caution">
    <text evidence="1">The sequence shown here is derived from an EMBL/GenBank/DDBJ whole genome shotgun (WGS) entry which is preliminary data.</text>
</comment>
<sequence length="257" mass="28187">MSKHPLRHLLADLSAQPHTYRVSTPAGVLNLQQPEHPGWTDSFTLSGPAGSEPFVINGPRAYGRGGSFDLNTPADRYLLTRTVHPTTPSHEEHLGLHAELDEAGFTLGCSEPNLHQNETLTLLSARHASGRVLWFSELQRQPFGLPLEQYVQYCGLRLAALRHHEPRHIVSLMAETDDALAAKGVAPQTLPALLLVSAWPVRREALQAILDGEHPEAAVLLPADFEWHPTAYQQLHLSLTRSELQAQAVTAALAHPA</sequence>
<name>A0ABV9I8M6_9DEIO</name>
<evidence type="ECO:0000313" key="1">
    <source>
        <dbReference type="EMBL" id="MFC4638367.1"/>
    </source>
</evidence>
<keyword evidence="2" id="KW-1185">Reference proteome</keyword>
<evidence type="ECO:0000313" key="2">
    <source>
        <dbReference type="Proteomes" id="UP001595952"/>
    </source>
</evidence>
<reference evidence="2" key="1">
    <citation type="journal article" date="2019" name="Int. J. Syst. Evol. Microbiol.">
        <title>The Global Catalogue of Microorganisms (GCM) 10K type strain sequencing project: providing services to taxonomists for standard genome sequencing and annotation.</title>
        <authorList>
            <consortium name="The Broad Institute Genomics Platform"/>
            <consortium name="The Broad Institute Genome Sequencing Center for Infectious Disease"/>
            <person name="Wu L."/>
            <person name="Ma J."/>
        </authorList>
    </citation>
    <scope>NUCLEOTIDE SEQUENCE [LARGE SCALE GENOMIC DNA]</scope>
    <source>
        <strain evidence="2">CCUG 55995</strain>
    </source>
</reference>
<proteinExistence type="predicted"/>
<gene>
    <name evidence="1" type="ORF">ACFO0D_08415</name>
</gene>
<organism evidence="1 2">
    <name type="scientific">Deinococcus hohokamensis</name>
    <dbReference type="NCBI Taxonomy" id="309883"/>
    <lineage>
        <taxon>Bacteria</taxon>
        <taxon>Thermotogati</taxon>
        <taxon>Deinococcota</taxon>
        <taxon>Deinococci</taxon>
        <taxon>Deinococcales</taxon>
        <taxon>Deinococcaceae</taxon>
        <taxon>Deinococcus</taxon>
    </lineage>
</organism>
<accession>A0ABV9I8M6</accession>